<dbReference type="AlphaFoldDB" id="A0A372JKG2"/>
<comment type="caution">
    <text evidence="2">The sequence shown here is derived from an EMBL/GenBank/DDBJ whole genome shotgun (WGS) entry which is preliminary data.</text>
</comment>
<dbReference type="Proteomes" id="UP000261811">
    <property type="component" value="Unassembled WGS sequence"/>
</dbReference>
<feature type="compositionally biased region" description="Gly residues" evidence="1">
    <location>
        <begin position="50"/>
        <end position="64"/>
    </location>
</feature>
<protein>
    <submittedName>
        <fullName evidence="2">Uncharacterized protein</fullName>
    </submittedName>
</protein>
<dbReference type="RefSeq" id="WP_117358379.1">
    <property type="nucleotide sequence ID" value="NZ_QURH01000281.1"/>
</dbReference>
<proteinExistence type="predicted"/>
<evidence type="ECO:0000313" key="3">
    <source>
        <dbReference type="Proteomes" id="UP000261811"/>
    </source>
</evidence>
<keyword evidence="3" id="KW-1185">Reference proteome</keyword>
<name>A0A372JKG2_9ACTN</name>
<organism evidence="2 3">
    <name type="scientific">Actinomadura logoneensis</name>
    <dbReference type="NCBI Taxonomy" id="2293572"/>
    <lineage>
        <taxon>Bacteria</taxon>
        <taxon>Bacillati</taxon>
        <taxon>Actinomycetota</taxon>
        <taxon>Actinomycetes</taxon>
        <taxon>Streptosporangiales</taxon>
        <taxon>Thermomonosporaceae</taxon>
        <taxon>Actinomadura</taxon>
    </lineage>
</organism>
<reference evidence="2 3" key="1">
    <citation type="submission" date="2018-08" db="EMBL/GenBank/DDBJ databases">
        <title>Actinomadura jelena sp. nov., a novel Actinomycete isolated from soil in Chad.</title>
        <authorList>
            <person name="Shi L."/>
        </authorList>
    </citation>
    <scope>NUCLEOTIDE SEQUENCE [LARGE SCALE GENOMIC DNA]</scope>
    <source>
        <strain evidence="2 3">NEAU-G17</strain>
    </source>
</reference>
<feature type="region of interest" description="Disordered" evidence="1">
    <location>
        <begin position="42"/>
        <end position="70"/>
    </location>
</feature>
<sequence length="70" mass="6759">MVTPELAREYARRGVGLLDPDAAVAALLHEIAAGDEPQVVFAGSVADPTGGTGADGADGTGGPEAAGTTP</sequence>
<accession>A0A372JKG2</accession>
<evidence type="ECO:0000256" key="1">
    <source>
        <dbReference type="SAM" id="MobiDB-lite"/>
    </source>
</evidence>
<gene>
    <name evidence="2" type="ORF">DZF91_16670</name>
</gene>
<evidence type="ECO:0000313" key="2">
    <source>
        <dbReference type="EMBL" id="RFU40522.1"/>
    </source>
</evidence>
<dbReference type="EMBL" id="QURH01000281">
    <property type="protein sequence ID" value="RFU40522.1"/>
    <property type="molecule type" value="Genomic_DNA"/>
</dbReference>